<proteinExistence type="predicted"/>
<organism evidence="1 2">
    <name type="scientific">Aspergillus ellipticus CBS 707.79</name>
    <dbReference type="NCBI Taxonomy" id="1448320"/>
    <lineage>
        <taxon>Eukaryota</taxon>
        <taxon>Fungi</taxon>
        <taxon>Dikarya</taxon>
        <taxon>Ascomycota</taxon>
        <taxon>Pezizomycotina</taxon>
        <taxon>Eurotiomycetes</taxon>
        <taxon>Eurotiomycetidae</taxon>
        <taxon>Eurotiales</taxon>
        <taxon>Aspergillaceae</taxon>
        <taxon>Aspergillus</taxon>
        <taxon>Aspergillus subgen. Circumdati</taxon>
    </lineage>
</organism>
<dbReference type="AlphaFoldDB" id="A0A319EVZ6"/>
<protein>
    <recommendedName>
        <fullName evidence="3">F-box domain-containing protein</fullName>
    </recommendedName>
</protein>
<dbReference type="OrthoDB" id="4802432at2759"/>
<dbReference type="STRING" id="1448320.A0A319EVZ6"/>
<sequence length="542" mass="63261">MTASRLPLELISHIAWHAWRAGDALSASAAVCRKWQIAFEPFIYVDLFVTSEPIEFIGPNYSFPDAQWRLNEEHEHLIVATRRTPTGDHNEKRNKNTPLSLAQFRAFTSGAGARRRTWLRSIRYSIMIPYHIEDWKAVKEEGFTYTNPMRRENDEYFTRAMVNLFDALSAWGENTRVKLDLKLLAYETCEEPDTFWVCDADEFHWDFLDGRDESIRPYRAHFLNDDASMLSDVRCIDRIWCCNVLDEEGKLDIKHQIWGGTVLQIVEHCPTITEVHLDLNEPVRPDHEEYMRQRRQAVADGIPKIPRTLKFFDYANQLENNWIVPMPGINVLTSETDTFSNNLRDLTFGLRKLMIEQTTLSLDWLLPLDKDGNPAASTSNYHWPNLEILDLDCLPEFLPTGEYLFRYSRQKEAEVARIDDWEDAICDREIWPWPEREIVKDELFHRLFISLGYAVQRMPRLTSASHNFKALCREEWEDPRENTFTYRRKDTTGPFVAEWSSDGGYQPDERVAAAWGFRIKDLESPDASHLGGVTSIVEFSHL</sequence>
<keyword evidence="2" id="KW-1185">Reference proteome</keyword>
<dbReference type="VEuPathDB" id="FungiDB:BO71DRAFT_397783"/>
<dbReference type="EMBL" id="KZ825849">
    <property type="protein sequence ID" value="PYH95672.1"/>
    <property type="molecule type" value="Genomic_DNA"/>
</dbReference>
<evidence type="ECO:0000313" key="2">
    <source>
        <dbReference type="Proteomes" id="UP000247810"/>
    </source>
</evidence>
<evidence type="ECO:0000313" key="1">
    <source>
        <dbReference type="EMBL" id="PYH95672.1"/>
    </source>
</evidence>
<reference evidence="1 2" key="1">
    <citation type="submission" date="2018-02" db="EMBL/GenBank/DDBJ databases">
        <title>The genomes of Aspergillus section Nigri reveals drivers in fungal speciation.</title>
        <authorList>
            <consortium name="DOE Joint Genome Institute"/>
            <person name="Vesth T.C."/>
            <person name="Nybo J."/>
            <person name="Theobald S."/>
            <person name="Brandl J."/>
            <person name="Frisvad J.C."/>
            <person name="Nielsen K.F."/>
            <person name="Lyhne E.K."/>
            <person name="Kogle M.E."/>
            <person name="Kuo A."/>
            <person name="Riley R."/>
            <person name="Clum A."/>
            <person name="Nolan M."/>
            <person name="Lipzen A."/>
            <person name="Salamov A."/>
            <person name="Henrissat B."/>
            <person name="Wiebenga A."/>
            <person name="De vries R.P."/>
            <person name="Grigoriev I.V."/>
            <person name="Mortensen U.H."/>
            <person name="Andersen M.R."/>
            <person name="Baker S.E."/>
        </authorList>
    </citation>
    <scope>NUCLEOTIDE SEQUENCE [LARGE SCALE GENOMIC DNA]</scope>
    <source>
        <strain evidence="1 2">CBS 707.79</strain>
    </source>
</reference>
<name>A0A319EVZ6_9EURO</name>
<gene>
    <name evidence="1" type="ORF">BO71DRAFT_397783</name>
</gene>
<dbReference type="Proteomes" id="UP000247810">
    <property type="component" value="Unassembled WGS sequence"/>
</dbReference>
<evidence type="ECO:0008006" key="3">
    <source>
        <dbReference type="Google" id="ProtNLM"/>
    </source>
</evidence>
<accession>A0A319EVZ6</accession>